<dbReference type="SUPFAM" id="SSF56300">
    <property type="entry name" value="Metallo-dependent phosphatases"/>
    <property type="match status" value="1"/>
</dbReference>
<keyword evidence="4" id="KW-1185">Reference proteome</keyword>
<dbReference type="OrthoDB" id="7550081at2"/>
<feature type="domain" description="Calcineurin-like phosphoesterase" evidence="2">
    <location>
        <begin position="113"/>
        <end position="334"/>
    </location>
</feature>
<reference evidence="3 4" key="1">
    <citation type="submission" date="2019-01" db="EMBL/GenBank/DDBJ databases">
        <title>Ancylomarina salipaludis sp. nov., isolated from a salt marsh.</title>
        <authorList>
            <person name="Yoon J.-H."/>
        </authorList>
    </citation>
    <scope>NUCLEOTIDE SEQUENCE [LARGE SCALE GENOMIC DNA]</scope>
    <source>
        <strain evidence="3 4">SHSM-M15</strain>
    </source>
</reference>
<feature type="signal peptide" evidence="1">
    <location>
        <begin position="1"/>
        <end position="23"/>
    </location>
</feature>
<dbReference type="GO" id="GO:0016787">
    <property type="term" value="F:hydrolase activity"/>
    <property type="evidence" value="ECO:0007669"/>
    <property type="project" value="InterPro"/>
</dbReference>
<dbReference type="Pfam" id="PF00149">
    <property type="entry name" value="Metallophos"/>
    <property type="match status" value="1"/>
</dbReference>
<dbReference type="InterPro" id="IPR029052">
    <property type="entry name" value="Metallo-depent_PP-like"/>
</dbReference>
<dbReference type="Proteomes" id="UP000289703">
    <property type="component" value="Unassembled WGS sequence"/>
</dbReference>
<sequence>MSRYNILKYLCPLLLLVSVKSMAYFDPDSTNIDSLRVPSYIEGPHVKYSAPNRVEAFYIKHDSLKNKTKIISRFFKYKNDTVRFKGFAGTDRADYIIPRDIKPQSGLVKSDGKIAVFGDIHGEYESLIAMLRYNKIIDDYNNWIWGDGQLVFTGDVLDRGDKVTECLWLIFRLELQAQKCGGDVHMLLGNHEMMALLFDNRYVDDKYLHAAHAYNYQYSHFFGKHTILGKWLRARNTVIRINKLMFVHAGLSPKFMERKMSIQKINEGMRYHINNYTELADTSMVDLFLYSESPLWYRGYLSKTEQYSRISLSEVIQTLDFYNAIVIIFGHTPVARIYPFYSFKLIAMDVPIGDPNYVDQGLLIDNQMYYRIFAHKEKERIK</sequence>
<dbReference type="EMBL" id="SAXA01000009">
    <property type="protein sequence ID" value="RXQ93004.1"/>
    <property type="molecule type" value="Genomic_DNA"/>
</dbReference>
<dbReference type="Gene3D" id="3.60.21.10">
    <property type="match status" value="1"/>
</dbReference>
<dbReference type="InterPro" id="IPR004843">
    <property type="entry name" value="Calcineurin-like_PHP"/>
</dbReference>
<dbReference type="PANTHER" id="PTHR46546">
    <property type="entry name" value="SHEWANELLA-LIKE PROTEIN PHOSPHATASE 1"/>
    <property type="match status" value="1"/>
</dbReference>
<keyword evidence="1" id="KW-0732">Signal</keyword>
<accession>A0A4Q1JKB2</accession>
<gene>
    <name evidence="3" type="ORF">EO244_11065</name>
</gene>
<dbReference type="InterPro" id="IPR006186">
    <property type="entry name" value="Ser/Thr-sp_prot-phosphatase"/>
</dbReference>
<evidence type="ECO:0000259" key="2">
    <source>
        <dbReference type="Pfam" id="PF00149"/>
    </source>
</evidence>
<evidence type="ECO:0000313" key="4">
    <source>
        <dbReference type="Proteomes" id="UP000289703"/>
    </source>
</evidence>
<protein>
    <recommendedName>
        <fullName evidence="2">Calcineurin-like phosphoesterase domain-containing protein</fullName>
    </recommendedName>
</protein>
<name>A0A4Q1JKB2_9BACT</name>
<organism evidence="3 4">
    <name type="scientific">Ancylomarina salipaludis</name>
    <dbReference type="NCBI Taxonomy" id="2501299"/>
    <lineage>
        <taxon>Bacteria</taxon>
        <taxon>Pseudomonadati</taxon>
        <taxon>Bacteroidota</taxon>
        <taxon>Bacteroidia</taxon>
        <taxon>Marinilabiliales</taxon>
        <taxon>Marinifilaceae</taxon>
        <taxon>Ancylomarina</taxon>
    </lineage>
</organism>
<evidence type="ECO:0000313" key="3">
    <source>
        <dbReference type="EMBL" id="RXQ93004.1"/>
    </source>
</evidence>
<dbReference type="AlphaFoldDB" id="A0A4Q1JKB2"/>
<evidence type="ECO:0000256" key="1">
    <source>
        <dbReference type="SAM" id="SignalP"/>
    </source>
</evidence>
<dbReference type="PRINTS" id="PR00114">
    <property type="entry name" value="STPHPHTASE"/>
</dbReference>
<feature type="chain" id="PRO_5020701845" description="Calcineurin-like phosphoesterase domain-containing protein" evidence="1">
    <location>
        <begin position="24"/>
        <end position="382"/>
    </location>
</feature>
<comment type="caution">
    <text evidence="3">The sequence shown here is derived from an EMBL/GenBank/DDBJ whole genome shotgun (WGS) entry which is preliminary data.</text>
</comment>
<dbReference type="PANTHER" id="PTHR46546:SF4">
    <property type="entry name" value="SHEWANELLA-LIKE PROTEIN PHOSPHATASE 1"/>
    <property type="match status" value="1"/>
</dbReference>
<proteinExistence type="predicted"/>